<keyword evidence="5" id="KW-0472">Membrane</keyword>
<dbReference type="InterPro" id="IPR036259">
    <property type="entry name" value="MFS_trans_sf"/>
</dbReference>
<dbReference type="EMBL" id="FMSP01000001">
    <property type="protein sequence ID" value="SCV67170.1"/>
    <property type="molecule type" value="Genomic_DNA"/>
</dbReference>
<evidence type="ECO:0000259" key="6">
    <source>
        <dbReference type="PROSITE" id="PS50850"/>
    </source>
</evidence>
<dbReference type="InterPro" id="IPR050360">
    <property type="entry name" value="MFS_Sugar_Transporters"/>
</dbReference>
<evidence type="ECO:0000256" key="4">
    <source>
        <dbReference type="ARBA" id="ARBA00022989"/>
    </source>
</evidence>
<dbReference type="AlphaFoldDB" id="A0A238EZ97"/>
<evidence type="ECO:0000256" key="1">
    <source>
        <dbReference type="ARBA" id="ARBA00004141"/>
    </source>
</evidence>
<sequence length="93" mass="9677">MLAADAARGLGPIYAGRIVAGFGIGAASNLTPLYISEIAPPAIRGQLVGMYECGWQIGGLVGFWINYGISKHILVSNFDRVGGIQEASPGVFP</sequence>
<dbReference type="GO" id="GO:0005351">
    <property type="term" value="F:carbohydrate:proton symporter activity"/>
    <property type="evidence" value="ECO:0007669"/>
    <property type="project" value="TreeGrafter"/>
</dbReference>
<reference evidence="8" key="1">
    <citation type="submission" date="2016-09" db="EMBL/GenBank/DDBJ databases">
        <authorList>
            <person name="Jeantristanb JTB J.-T."/>
            <person name="Ricardo R."/>
        </authorList>
    </citation>
    <scope>NUCLEOTIDE SEQUENCE [LARGE SCALE GENOMIC DNA]</scope>
</reference>
<dbReference type="InterPro" id="IPR020846">
    <property type="entry name" value="MFS_dom"/>
</dbReference>
<dbReference type="PANTHER" id="PTHR48022">
    <property type="entry name" value="PLASTIDIC GLUCOSE TRANSPORTER 4"/>
    <property type="match status" value="1"/>
</dbReference>
<evidence type="ECO:0000313" key="7">
    <source>
        <dbReference type="EMBL" id="SCV67170.1"/>
    </source>
</evidence>
<gene>
    <name evidence="7" type="ORF">BQ2448_5816</name>
</gene>
<comment type="subcellular location">
    <subcellularLocation>
        <location evidence="1">Membrane</location>
        <topology evidence="1">Multi-pass membrane protein</topology>
    </subcellularLocation>
</comment>
<dbReference type="Pfam" id="PF00083">
    <property type="entry name" value="Sugar_tr"/>
    <property type="match status" value="1"/>
</dbReference>
<dbReference type="SUPFAM" id="SSF103473">
    <property type="entry name" value="MFS general substrate transporter"/>
    <property type="match status" value="1"/>
</dbReference>
<proteinExistence type="inferred from homology"/>
<name>A0A238EZ97_9BASI</name>
<dbReference type="Proteomes" id="UP000198372">
    <property type="component" value="Unassembled WGS sequence"/>
</dbReference>
<comment type="similarity">
    <text evidence="2">Belongs to the major facilitator superfamily. Sugar transporter (TC 2.A.1.1) family.</text>
</comment>
<dbReference type="InterPro" id="IPR005828">
    <property type="entry name" value="MFS_sugar_transport-like"/>
</dbReference>
<evidence type="ECO:0000256" key="5">
    <source>
        <dbReference type="ARBA" id="ARBA00023136"/>
    </source>
</evidence>
<organism evidence="7 8">
    <name type="scientific">Microbotryum intermedium</name>
    <dbReference type="NCBI Taxonomy" id="269621"/>
    <lineage>
        <taxon>Eukaryota</taxon>
        <taxon>Fungi</taxon>
        <taxon>Dikarya</taxon>
        <taxon>Basidiomycota</taxon>
        <taxon>Pucciniomycotina</taxon>
        <taxon>Microbotryomycetes</taxon>
        <taxon>Microbotryales</taxon>
        <taxon>Microbotryaceae</taxon>
        <taxon>Microbotryum</taxon>
    </lineage>
</organism>
<feature type="domain" description="Major facilitator superfamily (MFS) profile" evidence="6">
    <location>
        <begin position="1"/>
        <end position="93"/>
    </location>
</feature>
<dbReference type="InterPro" id="IPR005829">
    <property type="entry name" value="Sugar_transporter_CS"/>
</dbReference>
<keyword evidence="8" id="KW-1185">Reference proteome</keyword>
<dbReference type="PROSITE" id="PS50850">
    <property type="entry name" value="MFS"/>
    <property type="match status" value="1"/>
</dbReference>
<dbReference type="PANTHER" id="PTHR48022:SF34">
    <property type="entry name" value="MAJOR FACILITATOR SUPERFAMILY (MFS) PROFILE DOMAIN-CONTAINING PROTEIN-RELATED"/>
    <property type="match status" value="1"/>
</dbReference>
<protein>
    <submittedName>
        <fullName evidence="7">BQ2448_5816 protein</fullName>
    </submittedName>
</protein>
<evidence type="ECO:0000256" key="2">
    <source>
        <dbReference type="ARBA" id="ARBA00010992"/>
    </source>
</evidence>
<keyword evidence="3" id="KW-0812">Transmembrane</keyword>
<dbReference type="STRING" id="269621.A0A238EZ97"/>
<evidence type="ECO:0000256" key="3">
    <source>
        <dbReference type="ARBA" id="ARBA00022692"/>
    </source>
</evidence>
<keyword evidence="4" id="KW-1133">Transmembrane helix</keyword>
<dbReference type="PROSITE" id="PS00217">
    <property type="entry name" value="SUGAR_TRANSPORT_2"/>
    <property type="match status" value="1"/>
</dbReference>
<evidence type="ECO:0000313" key="8">
    <source>
        <dbReference type="Proteomes" id="UP000198372"/>
    </source>
</evidence>
<dbReference type="Gene3D" id="1.20.1250.20">
    <property type="entry name" value="MFS general substrate transporter like domains"/>
    <property type="match status" value="1"/>
</dbReference>
<dbReference type="OrthoDB" id="508119at2759"/>
<dbReference type="GO" id="GO:0016020">
    <property type="term" value="C:membrane"/>
    <property type="evidence" value="ECO:0007669"/>
    <property type="project" value="UniProtKB-SubCell"/>
</dbReference>
<accession>A0A238EZ97</accession>